<evidence type="ECO:0000259" key="4">
    <source>
        <dbReference type="Pfam" id="PF07627"/>
    </source>
</evidence>
<dbReference type="InterPro" id="IPR013039">
    <property type="entry name" value="DUF1588"/>
</dbReference>
<dbReference type="Pfam" id="PF07631">
    <property type="entry name" value="PSD4"/>
    <property type="match status" value="1"/>
</dbReference>
<dbReference type="InterPro" id="IPR013042">
    <property type="entry name" value="DUF1592"/>
</dbReference>
<feature type="compositionally biased region" description="Basic and acidic residues" evidence="1">
    <location>
        <begin position="642"/>
        <end position="658"/>
    </location>
</feature>
<feature type="domain" description="DUF1588" evidence="4">
    <location>
        <begin position="592"/>
        <end position="691"/>
    </location>
</feature>
<feature type="domain" description="DUF1595" evidence="6">
    <location>
        <begin position="372"/>
        <end position="432"/>
    </location>
</feature>
<comment type="caution">
    <text evidence="7">The sequence shown here is derived from an EMBL/GenBank/DDBJ whole genome shotgun (WGS) entry which is preliminary data.</text>
</comment>
<feature type="domain" description="DUF1585" evidence="2">
    <location>
        <begin position="704"/>
        <end position="777"/>
    </location>
</feature>
<feature type="domain" description="DUF1587" evidence="3">
    <location>
        <begin position="144"/>
        <end position="208"/>
    </location>
</feature>
<dbReference type="EMBL" id="VWOX01000002">
    <property type="protein sequence ID" value="KAA5546196.1"/>
    <property type="molecule type" value="Genomic_DNA"/>
</dbReference>
<keyword evidence="8" id="KW-1185">Reference proteome</keyword>
<feature type="region of interest" description="Disordered" evidence="1">
    <location>
        <begin position="631"/>
        <end position="658"/>
    </location>
</feature>
<dbReference type="Proteomes" id="UP000324479">
    <property type="component" value="Unassembled WGS sequence"/>
</dbReference>
<dbReference type="InterPro" id="IPR013036">
    <property type="entry name" value="DUF1587"/>
</dbReference>
<dbReference type="Pfam" id="PF07627">
    <property type="entry name" value="PSCyt3"/>
    <property type="match status" value="1"/>
</dbReference>
<proteinExistence type="predicted"/>
<evidence type="ECO:0000313" key="8">
    <source>
        <dbReference type="Proteomes" id="UP000324479"/>
    </source>
</evidence>
<feature type="domain" description="DUF1592" evidence="5">
    <location>
        <begin position="444"/>
        <end position="572"/>
    </location>
</feature>
<protein>
    <submittedName>
        <fullName evidence="7">DUF1592 domain-containing protein</fullName>
    </submittedName>
</protein>
<evidence type="ECO:0000313" key="7">
    <source>
        <dbReference type="EMBL" id="KAA5546196.1"/>
    </source>
</evidence>
<dbReference type="Pfam" id="PF07624">
    <property type="entry name" value="PSD2"/>
    <property type="match status" value="1"/>
</dbReference>
<dbReference type="InterPro" id="IPR013043">
    <property type="entry name" value="DUF1595"/>
</dbReference>
<organism evidence="7 8">
    <name type="scientific">Roseiconus nitratireducens</name>
    <dbReference type="NCBI Taxonomy" id="2605748"/>
    <lineage>
        <taxon>Bacteria</taxon>
        <taxon>Pseudomonadati</taxon>
        <taxon>Planctomycetota</taxon>
        <taxon>Planctomycetia</taxon>
        <taxon>Pirellulales</taxon>
        <taxon>Pirellulaceae</taxon>
        <taxon>Roseiconus</taxon>
    </lineage>
</organism>
<evidence type="ECO:0000259" key="6">
    <source>
        <dbReference type="Pfam" id="PF07637"/>
    </source>
</evidence>
<dbReference type="AlphaFoldDB" id="A0A5M6DIJ3"/>
<name>A0A5M6DIJ3_9BACT</name>
<accession>A0A5M6DIJ3</accession>
<reference evidence="7 8" key="1">
    <citation type="submission" date="2019-08" db="EMBL/GenBank/DDBJ databases">
        <authorList>
            <person name="Dhanesh K."/>
            <person name="Kumar G."/>
            <person name="Sasikala C."/>
            <person name="Venkata Ramana C."/>
        </authorList>
    </citation>
    <scope>NUCLEOTIDE SEQUENCE [LARGE SCALE GENOMIC DNA]</scope>
    <source>
        <strain evidence="7 8">JC645</strain>
    </source>
</reference>
<gene>
    <name evidence="7" type="ORF">FYK55_04715</name>
</gene>
<evidence type="ECO:0000259" key="5">
    <source>
        <dbReference type="Pfam" id="PF07631"/>
    </source>
</evidence>
<dbReference type="RefSeq" id="WP_150075203.1">
    <property type="nucleotide sequence ID" value="NZ_VWOX01000002.1"/>
</dbReference>
<evidence type="ECO:0000256" key="1">
    <source>
        <dbReference type="SAM" id="MobiDB-lite"/>
    </source>
</evidence>
<evidence type="ECO:0000259" key="3">
    <source>
        <dbReference type="Pfam" id="PF07626"/>
    </source>
</evidence>
<dbReference type="Pfam" id="PF07637">
    <property type="entry name" value="PSD5"/>
    <property type="match status" value="1"/>
</dbReference>
<dbReference type="InterPro" id="IPR011478">
    <property type="entry name" value="DUF1585"/>
</dbReference>
<sequence>MTVFLTRRLFVRSGSAVVFLAVWFSAVSLLADEAGDLAKEKPVSQSHFQDEVRPVLVEYCAKCHDPADESDPVGLLRAETAADVANDRGIWASVAEQLSNRTMPPADEPQPAEAERLRVTQWIDEHLKRTACDQGPFAGAPVPRRLNREQYEYAIEDLTGVEFDFVETFPSDGGGGEGFNNNGELLFLPPLLMERYLEVAEQITERVIDVPLYDKEFFPITASESDAVDLRLVERGVAETSAAGESVGRFGVGRKASLSLIVYQDGDYVLRTRIEKEPGQGGKLAITLDGQKLAPMDFQGASGVGESKVEVRLSRGAHVLQYRVGEGLSPMRIDRVRVNQMSGGDPAGRSSATERLFAPGAPWIGKDDRQAARKILAKFTRLAWRRPVTDAELDRLLALFERGIGRGEPFAQAIKLPVQAALVSPHFLFVTEQEVHGTQAAAVSDLELATRLSLFLWHSLPDDDLLRLATEQKLSDPDELKRQVQRMVADPRSNRFAKEFAGQWLGTNAVGRTKIPDTNFFKPAYTSELVSDLRRQVTETMRWMLVENRPITDWIDADYVVINRRLAKHYGIEPMPPSNEEFQHVPLHDSPRTGIVGMGAVHMLTSYSRRTSPVLRGGWVLETIFGVHLPSPPPDAGTLPGGEKESKDKTVRERLEQHRANPTCAACHDLIDPIGFAMENFDVLGRWRDQEGKQPIDAAGKLPSGETFDGPQALRKVLVERKHDFREQMCRKMLGYALGRSLTDADACTIEQLAERLRKQDDRILSLVEAIATSYPFTHRDPPVD</sequence>
<dbReference type="Gene3D" id="2.60.120.260">
    <property type="entry name" value="Galactose-binding domain-like"/>
    <property type="match status" value="1"/>
</dbReference>
<evidence type="ECO:0000259" key="2">
    <source>
        <dbReference type="Pfam" id="PF07624"/>
    </source>
</evidence>
<dbReference type="Pfam" id="PF07626">
    <property type="entry name" value="PSD3"/>
    <property type="match status" value="1"/>
</dbReference>